<evidence type="ECO:0000256" key="3">
    <source>
        <dbReference type="ARBA" id="ARBA00010617"/>
    </source>
</evidence>
<proteinExistence type="inferred from homology"/>
<dbReference type="OrthoDB" id="6692864at2759"/>
<dbReference type="InterPro" id="IPR050121">
    <property type="entry name" value="Cytochrome_P450_monoxygenase"/>
</dbReference>
<feature type="transmembrane region" description="Helical" evidence="9">
    <location>
        <begin position="80"/>
        <end position="99"/>
    </location>
</feature>
<evidence type="ECO:0008006" key="12">
    <source>
        <dbReference type="Google" id="ProtNLM"/>
    </source>
</evidence>
<dbReference type="STRING" id="5627.A0A1C7LXK2"/>
<evidence type="ECO:0000256" key="7">
    <source>
        <dbReference type="ARBA" id="ARBA00023033"/>
    </source>
</evidence>
<evidence type="ECO:0000256" key="6">
    <source>
        <dbReference type="ARBA" id="ARBA00023004"/>
    </source>
</evidence>
<keyword evidence="8" id="KW-0349">Heme</keyword>
<evidence type="ECO:0000256" key="4">
    <source>
        <dbReference type="ARBA" id="ARBA00022723"/>
    </source>
</evidence>
<feature type="binding site" description="axial binding residue" evidence="8">
    <location>
        <position position="515"/>
    </location>
    <ligand>
        <name>heme</name>
        <dbReference type="ChEBI" id="CHEBI:30413"/>
    </ligand>
    <ligandPart>
        <name>Fe</name>
        <dbReference type="ChEBI" id="CHEBI:18248"/>
    </ligandPart>
</feature>
<keyword evidence="9" id="KW-1133">Transmembrane helix</keyword>
<dbReference type="InterPro" id="IPR036396">
    <property type="entry name" value="Cyt_P450_sf"/>
</dbReference>
<feature type="transmembrane region" description="Helical" evidence="9">
    <location>
        <begin position="53"/>
        <end position="73"/>
    </location>
</feature>
<dbReference type="OMA" id="WEGRRIS"/>
<dbReference type="SUPFAM" id="SSF48264">
    <property type="entry name" value="Cytochrome P450"/>
    <property type="match status" value="1"/>
</dbReference>
<comment type="pathway">
    <text evidence="2">Secondary metabolite biosynthesis.</text>
</comment>
<dbReference type="PRINTS" id="PR00385">
    <property type="entry name" value="P450"/>
</dbReference>
<dbReference type="PRINTS" id="PR00463">
    <property type="entry name" value="EP450I"/>
</dbReference>
<dbReference type="GO" id="GO:0005506">
    <property type="term" value="F:iron ion binding"/>
    <property type="evidence" value="ECO:0007669"/>
    <property type="project" value="InterPro"/>
</dbReference>
<comment type="caution">
    <text evidence="10">The sequence shown here is derived from an EMBL/GenBank/DDBJ whole genome shotgun (WGS) entry which is preliminary data.</text>
</comment>
<protein>
    <recommendedName>
        <fullName evidence="12">Cytochrome P450 67</fullName>
    </recommendedName>
</protein>
<organism evidence="10 11">
    <name type="scientific">Grifola frondosa</name>
    <name type="common">Maitake</name>
    <name type="synonym">Polyporus frondosus</name>
    <dbReference type="NCBI Taxonomy" id="5627"/>
    <lineage>
        <taxon>Eukaryota</taxon>
        <taxon>Fungi</taxon>
        <taxon>Dikarya</taxon>
        <taxon>Basidiomycota</taxon>
        <taxon>Agaricomycotina</taxon>
        <taxon>Agaricomycetes</taxon>
        <taxon>Polyporales</taxon>
        <taxon>Grifolaceae</taxon>
        <taxon>Grifola</taxon>
    </lineage>
</organism>
<dbReference type="InterPro" id="IPR002401">
    <property type="entry name" value="Cyt_P450_E_grp-I"/>
</dbReference>
<gene>
    <name evidence="10" type="ORF">A0H81_11349</name>
</gene>
<keyword evidence="9" id="KW-0472">Membrane</keyword>
<dbReference type="GO" id="GO:0004497">
    <property type="term" value="F:monooxygenase activity"/>
    <property type="evidence" value="ECO:0007669"/>
    <property type="project" value="UniProtKB-KW"/>
</dbReference>
<dbReference type="CDD" id="cd11061">
    <property type="entry name" value="CYP67-like"/>
    <property type="match status" value="1"/>
</dbReference>
<dbReference type="Pfam" id="PF00067">
    <property type="entry name" value="p450"/>
    <property type="match status" value="1"/>
</dbReference>
<name>A0A1C7LXK2_GRIFR</name>
<comment type="cofactor">
    <cofactor evidence="1 8">
        <name>heme</name>
        <dbReference type="ChEBI" id="CHEBI:30413"/>
    </cofactor>
</comment>
<dbReference type="InterPro" id="IPR001128">
    <property type="entry name" value="Cyt_P450"/>
</dbReference>
<keyword evidence="4 8" id="KW-0479">Metal-binding</keyword>
<accession>A0A1C7LXK2</accession>
<evidence type="ECO:0000256" key="5">
    <source>
        <dbReference type="ARBA" id="ARBA00023002"/>
    </source>
</evidence>
<keyword evidence="11" id="KW-1185">Reference proteome</keyword>
<dbReference type="GO" id="GO:0020037">
    <property type="term" value="F:heme binding"/>
    <property type="evidence" value="ECO:0007669"/>
    <property type="project" value="InterPro"/>
</dbReference>
<keyword evidence="6 8" id="KW-0408">Iron</keyword>
<dbReference type="GO" id="GO:0016705">
    <property type="term" value="F:oxidoreductase activity, acting on paired donors, with incorporation or reduction of molecular oxygen"/>
    <property type="evidence" value="ECO:0007669"/>
    <property type="project" value="InterPro"/>
</dbReference>
<evidence type="ECO:0000256" key="8">
    <source>
        <dbReference type="PIRSR" id="PIRSR602401-1"/>
    </source>
</evidence>
<evidence type="ECO:0000256" key="2">
    <source>
        <dbReference type="ARBA" id="ARBA00005179"/>
    </source>
</evidence>
<reference evidence="10 11" key="1">
    <citation type="submission" date="2016-03" db="EMBL/GenBank/DDBJ databases">
        <title>Whole genome sequencing of Grifola frondosa 9006-11.</title>
        <authorList>
            <person name="Min B."/>
            <person name="Park H."/>
            <person name="Kim J.-G."/>
            <person name="Cho H."/>
            <person name="Oh Y.-L."/>
            <person name="Kong W.-S."/>
            <person name="Choi I.-G."/>
        </authorList>
    </citation>
    <scope>NUCLEOTIDE SEQUENCE [LARGE SCALE GENOMIC DNA]</scope>
    <source>
        <strain evidence="10 11">9006-11</strain>
    </source>
</reference>
<evidence type="ECO:0000313" key="10">
    <source>
        <dbReference type="EMBL" id="OBZ68976.1"/>
    </source>
</evidence>
<dbReference type="Proteomes" id="UP000092993">
    <property type="component" value="Unassembled WGS sequence"/>
</dbReference>
<keyword evidence="7" id="KW-0503">Monooxygenase</keyword>
<keyword evidence="9" id="KW-0812">Transmembrane</keyword>
<dbReference type="PANTHER" id="PTHR24305:SF187">
    <property type="entry name" value="P450, PUTATIVE (EUROFUNG)-RELATED"/>
    <property type="match status" value="1"/>
</dbReference>
<dbReference type="PANTHER" id="PTHR24305">
    <property type="entry name" value="CYTOCHROME P450"/>
    <property type="match status" value="1"/>
</dbReference>
<dbReference type="Gene3D" id="1.10.630.10">
    <property type="entry name" value="Cytochrome P450"/>
    <property type="match status" value="1"/>
</dbReference>
<comment type="similarity">
    <text evidence="3">Belongs to the cytochrome P450 family.</text>
</comment>
<evidence type="ECO:0000256" key="1">
    <source>
        <dbReference type="ARBA" id="ARBA00001971"/>
    </source>
</evidence>
<dbReference type="AlphaFoldDB" id="A0A1C7LXK2"/>
<sequence length="572" mass="63996">MWILGIIGCTPKSRNDISRIIVIIAHTQPVCKTDQNAALSAHFIFKCYETYSITVHAGLLFLPPAGCAVLFLNQYRPIDAILISFGTYLSVLVSSILMYRISPFHPLAQYPGPLLNKLSKFFMAYIAGSGKQYLYIQKLHERYGDIVRIGPNEVSIRDVSAIHPLMGTNGLPKGPHAVGKYVSPNVNYLVGIPDQREHARRRKPWIRAFSPAALKGYEEITVKRIAQLVNALASKSDDPDLGKWFGYFTFDVTNDLAYGGGPEMMRDGDTDGMLHILDSGFVFSHILAQIPWLSVYVQYMPIISSTINKVKEMDKLRTIKRIKDGSLAHDVFYYLNNEDGVESSPPSLDALICDGNLVILAGADTTSSVLTNLFFCLLTNRDAYDRLQSEVDTHYPPGEDALATKYHADMPFLNAVINETLRLYPAIPNGSQRIAEKGSGGRVVGPYFLPENTSASIHFYSVHRDPRNFSPFTNSFWPDRWLIAAGEDTSRPPDSEKFVHNCAAFIPFSYGPENCVGKNLALQELRMVVCLAMQKLDMRLSEGLNPQSYEEGLLDYFVLRKQPPLPVVINRR</sequence>
<evidence type="ECO:0000313" key="11">
    <source>
        <dbReference type="Proteomes" id="UP000092993"/>
    </source>
</evidence>
<dbReference type="EMBL" id="LUGG01000019">
    <property type="protein sequence ID" value="OBZ68976.1"/>
    <property type="molecule type" value="Genomic_DNA"/>
</dbReference>
<keyword evidence="5" id="KW-0560">Oxidoreductase</keyword>
<evidence type="ECO:0000256" key="9">
    <source>
        <dbReference type="SAM" id="Phobius"/>
    </source>
</evidence>